<protein>
    <submittedName>
        <fullName evidence="3">Uncharacterized protein</fullName>
    </submittedName>
</protein>
<feature type="compositionally biased region" description="Basic residues" evidence="2">
    <location>
        <begin position="23"/>
        <end position="40"/>
    </location>
</feature>
<evidence type="ECO:0000256" key="2">
    <source>
        <dbReference type="SAM" id="MobiDB-lite"/>
    </source>
</evidence>
<feature type="compositionally biased region" description="Low complexity" evidence="2">
    <location>
        <begin position="138"/>
        <end position="151"/>
    </location>
</feature>
<feature type="region of interest" description="Disordered" evidence="2">
    <location>
        <begin position="1"/>
        <end position="61"/>
    </location>
</feature>
<proteinExistence type="predicted"/>
<dbReference type="Proteomes" id="UP001456524">
    <property type="component" value="Unassembled WGS sequence"/>
</dbReference>
<comment type="caution">
    <text evidence="3">The sequence shown here is derived from an EMBL/GenBank/DDBJ whole genome shotgun (WGS) entry which is preliminary data.</text>
</comment>
<feature type="region of interest" description="Disordered" evidence="2">
    <location>
        <begin position="284"/>
        <end position="311"/>
    </location>
</feature>
<keyword evidence="1" id="KW-0175">Coiled coil</keyword>
<evidence type="ECO:0000313" key="3">
    <source>
        <dbReference type="EMBL" id="KAK8174338.1"/>
    </source>
</evidence>
<name>A0ABR1Y180_9PEZI</name>
<keyword evidence="4" id="KW-1185">Reference proteome</keyword>
<organism evidence="3 4">
    <name type="scientific">Phyllosticta citrichinensis</name>
    <dbReference type="NCBI Taxonomy" id="1130410"/>
    <lineage>
        <taxon>Eukaryota</taxon>
        <taxon>Fungi</taxon>
        <taxon>Dikarya</taxon>
        <taxon>Ascomycota</taxon>
        <taxon>Pezizomycotina</taxon>
        <taxon>Dothideomycetes</taxon>
        <taxon>Dothideomycetes incertae sedis</taxon>
        <taxon>Botryosphaeriales</taxon>
        <taxon>Phyllostictaceae</taxon>
        <taxon>Phyllosticta</taxon>
    </lineage>
</organism>
<feature type="region of interest" description="Disordered" evidence="2">
    <location>
        <begin position="93"/>
        <end position="154"/>
    </location>
</feature>
<gene>
    <name evidence="3" type="ORF">IWX90DRAFT_170713</name>
</gene>
<evidence type="ECO:0000313" key="4">
    <source>
        <dbReference type="Proteomes" id="UP001456524"/>
    </source>
</evidence>
<feature type="coiled-coil region" evidence="1">
    <location>
        <begin position="212"/>
        <end position="239"/>
    </location>
</feature>
<accession>A0ABR1Y180</accession>
<feature type="compositionally biased region" description="Basic and acidic residues" evidence="2">
    <location>
        <begin position="126"/>
        <end position="136"/>
    </location>
</feature>
<reference evidence="3 4" key="1">
    <citation type="journal article" date="2022" name="G3 (Bethesda)">
        <title>Enemy or ally: a genomic approach to elucidate the lifestyle of Phyllosticta citrichinaensis.</title>
        <authorList>
            <person name="Buijs V.A."/>
            <person name="Groenewald J.Z."/>
            <person name="Haridas S."/>
            <person name="LaButti K.M."/>
            <person name="Lipzen A."/>
            <person name="Martin F.M."/>
            <person name="Barry K."/>
            <person name="Grigoriev I.V."/>
            <person name="Crous P.W."/>
            <person name="Seidl M.F."/>
        </authorList>
    </citation>
    <scope>NUCLEOTIDE SEQUENCE [LARGE SCALE GENOMIC DNA]</scope>
    <source>
        <strain evidence="3 4">CBS 129764</strain>
    </source>
</reference>
<feature type="compositionally biased region" description="Basic residues" evidence="2">
    <location>
        <begin position="93"/>
        <end position="102"/>
    </location>
</feature>
<sequence length="311" mass="34645">MGILRRKERTAGVKQTTATSASPRHHHKPHNLATTRRHKLLPAMTKNRSSDKHEAPRRKGHERVDAFAKTHMRGLEVMLKSKREMLKQKAARLLHRRHHHGRKTDQLSQTTGHGDAETATVASDPGNREVATRDGPVRASSMASRASRPAANDQEFYRHLDQHPTLNSDDEPRANYEDDLASALQRTRLSGTDMTLASSNRNLSIDYDYDEQACLEEALEASARELAEREEEMRTLKMALRISVGDQGGVRYHTYEAAGKEQGVGEDGGGERAGAVVEYVYNPDEDGETSMMGSLRAGKFPGDDPPPYTPF</sequence>
<feature type="compositionally biased region" description="Polar residues" evidence="2">
    <location>
        <begin position="13"/>
        <end position="22"/>
    </location>
</feature>
<dbReference type="EMBL" id="JBBWUH010000003">
    <property type="protein sequence ID" value="KAK8174338.1"/>
    <property type="molecule type" value="Genomic_DNA"/>
</dbReference>
<evidence type="ECO:0000256" key="1">
    <source>
        <dbReference type="SAM" id="Coils"/>
    </source>
</evidence>